<sequence length="393" mass="42571">MINRTAARIYALSLSTKKPSARRKAESIPCEALVDALPHPLLVIGKDLAIEYANTAAEDFFQMSAGVLCRHGLPDVVAFGCPLIALVEQVQRNGTTVNEYGVELGSFRFETAKLVDLYGGPLPEAPGRVMIMLQQRSMAQMIERQLTHRGAARSVSGLAAVLAHEIKNPLSGIRGAAQLLESDRTDGDRTLTQLICSESDRICKLVDRMEIFGDERPIQREPVNIHDVLDHVKKIASNGFARHIKIVENYDPSLPPVPGSRDKLVQVFLNLIKTASEAIGEERSDGQITLSTAFRPGVRLSVPGSQARVSLPLEIAVEDNGTGVPTDLIQHLFDPFVSTKPSGTGLGLALVAKIIGDHGGIIECDSRPRYTVFRALMPMADNEATQATAEAQA</sequence>
<evidence type="ECO:0000313" key="11">
    <source>
        <dbReference type="Proteomes" id="UP000095042"/>
    </source>
</evidence>
<evidence type="ECO:0000256" key="8">
    <source>
        <dbReference type="ARBA" id="ARBA00023012"/>
    </source>
</evidence>
<keyword evidence="3" id="KW-0597">Phosphoprotein</keyword>
<evidence type="ECO:0000256" key="6">
    <source>
        <dbReference type="ARBA" id="ARBA00022777"/>
    </source>
</evidence>
<comment type="catalytic activity">
    <reaction evidence="1">
        <text>ATP + protein L-histidine = ADP + protein N-phospho-L-histidine.</text>
        <dbReference type="EC" id="2.7.13.3"/>
    </reaction>
</comment>
<evidence type="ECO:0000256" key="7">
    <source>
        <dbReference type="ARBA" id="ARBA00022840"/>
    </source>
</evidence>
<dbReference type="InterPro" id="IPR036097">
    <property type="entry name" value="HisK_dim/P_sf"/>
</dbReference>
<name>A0A1E3WCB7_9HYPH</name>
<dbReference type="Proteomes" id="UP000095042">
    <property type="component" value="Unassembled WGS sequence"/>
</dbReference>
<dbReference type="PROSITE" id="PS50109">
    <property type="entry name" value="HIS_KIN"/>
    <property type="match status" value="1"/>
</dbReference>
<proteinExistence type="predicted"/>
<organism evidence="10 11">
    <name type="scientific">Methyloceanibacter marginalis</name>
    <dbReference type="NCBI Taxonomy" id="1774971"/>
    <lineage>
        <taxon>Bacteria</taxon>
        <taxon>Pseudomonadati</taxon>
        <taxon>Pseudomonadota</taxon>
        <taxon>Alphaproteobacteria</taxon>
        <taxon>Hyphomicrobiales</taxon>
        <taxon>Hyphomicrobiaceae</taxon>
        <taxon>Methyloceanibacter</taxon>
    </lineage>
</organism>
<dbReference type="GO" id="GO:0000155">
    <property type="term" value="F:phosphorelay sensor kinase activity"/>
    <property type="evidence" value="ECO:0007669"/>
    <property type="project" value="InterPro"/>
</dbReference>
<dbReference type="InterPro" id="IPR005467">
    <property type="entry name" value="His_kinase_dom"/>
</dbReference>
<reference evidence="10 11" key="1">
    <citation type="journal article" date="2016" name="Environ. Microbiol.">
        <title>New Methyloceanibacter diversity from North Sea sediments includes methanotroph containing solely the soluble methane monooxygenase.</title>
        <authorList>
            <person name="Vekeman B."/>
            <person name="Kerckhof F.M."/>
            <person name="Cremers G."/>
            <person name="de Vos P."/>
            <person name="Vandamme P."/>
            <person name="Boon N."/>
            <person name="Op den Camp H.J."/>
            <person name="Heylen K."/>
        </authorList>
    </citation>
    <scope>NUCLEOTIDE SEQUENCE [LARGE SCALE GENOMIC DNA]</scope>
    <source>
        <strain evidence="10 11">R-67177</strain>
    </source>
</reference>
<dbReference type="Pfam" id="PF02518">
    <property type="entry name" value="HATPase_c"/>
    <property type="match status" value="1"/>
</dbReference>
<evidence type="ECO:0000256" key="2">
    <source>
        <dbReference type="ARBA" id="ARBA00012438"/>
    </source>
</evidence>
<keyword evidence="5" id="KW-0547">Nucleotide-binding</keyword>
<dbReference type="SMART" id="SM00388">
    <property type="entry name" value="HisKA"/>
    <property type="match status" value="1"/>
</dbReference>
<dbReference type="InterPro" id="IPR003661">
    <property type="entry name" value="HisK_dim/P_dom"/>
</dbReference>
<accession>A0A1E3WCB7</accession>
<dbReference type="Gene3D" id="3.30.565.10">
    <property type="entry name" value="Histidine kinase-like ATPase, C-terminal domain"/>
    <property type="match status" value="1"/>
</dbReference>
<dbReference type="InterPro" id="IPR004358">
    <property type="entry name" value="Sig_transdc_His_kin-like_C"/>
</dbReference>
<gene>
    <name evidence="10" type="ORF">AUC71_09500</name>
</gene>
<evidence type="ECO:0000313" key="10">
    <source>
        <dbReference type="EMBL" id="ODS03473.1"/>
    </source>
</evidence>
<evidence type="ECO:0000256" key="1">
    <source>
        <dbReference type="ARBA" id="ARBA00000085"/>
    </source>
</evidence>
<keyword evidence="7" id="KW-0067">ATP-binding</keyword>
<dbReference type="SUPFAM" id="SSF55874">
    <property type="entry name" value="ATPase domain of HSP90 chaperone/DNA topoisomerase II/histidine kinase"/>
    <property type="match status" value="1"/>
</dbReference>
<evidence type="ECO:0000256" key="5">
    <source>
        <dbReference type="ARBA" id="ARBA00022741"/>
    </source>
</evidence>
<dbReference type="CDD" id="cd00082">
    <property type="entry name" value="HisKA"/>
    <property type="match status" value="1"/>
</dbReference>
<dbReference type="EC" id="2.7.13.3" evidence="2"/>
<dbReference type="SMART" id="SM00387">
    <property type="entry name" value="HATPase_c"/>
    <property type="match status" value="1"/>
</dbReference>
<dbReference type="Gene3D" id="3.30.450.20">
    <property type="entry name" value="PAS domain"/>
    <property type="match status" value="1"/>
</dbReference>
<dbReference type="EMBL" id="LPWD01000105">
    <property type="protein sequence ID" value="ODS03473.1"/>
    <property type="molecule type" value="Genomic_DNA"/>
</dbReference>
<dbReference type="GO" id="GO:0005524">
    <property type="term" value="F:ATP binding"/>
    <property type="evidence" value="ECO:0007669"/>
    <property type="project" value="UniProtKB-KW"/>
</dbReference>
<dbReference type="PANTHER" id="PTHR43065">
    <property type="entry name" value="SENSOR HISTIDINE KINASE"/>
    <property type="match status" value="1"/>
</dbReference>
<dbReference type="AlphaFoldDB" id="A0A1E3WCB7"/>
<evidence type="ECO:0000259" key="9">
    <source>
        <dbReference type="PROSITE" id="PS50109"/>
    </source>
</evidence>
<dbReference type="InterPro" id="IPR036890">
    <property type="entry name" value="HATPase_C_sf"/>
</dbReference>
<comment type="caution">
    <text evidence="10">The sequence shown here is derived from an EMBL/GenBank/DDBJ whole genome shotgun (WGS) entry which is preliminary data.</text>
</comment>
<dbReference type="SUPFAM" id="SSF47384">
    <property type="entry name" value="Homodimeric domain of signal transducing histidine kinase"/>
    <property type="match status" value="1"/>
</dbReference>
<protein>
    <recommendedName>
        <fullName evidence="2">histidine kinase</fullName>
        <ecNumber evidence="2">2.7.13.3</ecNumber>
    </recommendedName>
</protein>
<dbReference type="Gene3D" id="1.10.287.130">
    <property type="match status" value="1"/>
</dbReference>
<evidence type="ECO:0000256" key="4">
    <source>
        <dbReference type="ARBA" id="ARBA00022679"/>
    </source>
</evidence>
<feature type="domain" description="Histidine kinase" evidence="9">
    <location>
        <begin position="161"/>
        <end position="381"/>
    </location>
</feature>
<dbReference type="InterPro" id="IPR003594">
    <property type="entry name" value="HATPase_dom"/>
</dbReference>
<dbReference type="PANTHER" id="PTHR43065:SF10">
    <property type="entry name" value="PEROXIDE STRESS-ACTIVATED HISTIDINE KINASE MAK3"/>
    <property type="match status" value="1"/>
</dbReference>
<keyword evidence="4" id="KW-0808">Transferase</keyword>
<dbReference type="OrthoDB" id="9789238at2"/>
<dbReference type="PRINTS" id="PR00344">
    <property type="entry name" value="BCTRLSENSOR"/>
</dbReference>
<dbReference type="Pfam" id="PF00512">
    <property type="entry name" value="HisKA"/>
    <property type="match status" value="1"/>
</dbReference>
<keyword evidence="11" id="KW-1185">Reference proteome</keyword>
<keyword evidence="6 10" id="KW-0418">Kinase</keyword>
<keyword evidence="8" id="KW-0902">Two-component regulatory system</keyword>
<evidence type="ECO:0000256" key="3">
    <source>
        <dbReference type="ARBA" id="ARBA00022553"/>
    </source>
</evidence>